<protein>
    <submittedName>
        <fullName evidence="7">Toxin secretion ABC transporter ATP-binding protein</fullName>
    </submittedName>
</protein>
<dbReference type="InterPro" id="IPR011527">
    <property type="entry name" value="ABC1_TM_dom"/>
</dbReference>
<evidence type="ECO:0000256" key="3">
    <source>
        <dbReference type="ARBA" id="ARBA00022989"/>
    </source>
</evidence>
<keyword evidence="7" id="KW-0547">Nucleotide-binding</keyword>
<dbReference type="GO" id="GO:0005524">
    <property type="term" value="F:ATP binding"/>
    <property type="evidence" value="ECO:0007669"/>
    <property type="project" value="UniProtKB-KW"/>
</dbReference>
<dbReference type="eggNOG" id="COG2274">
    <property type="taxonomic scope" value="Bacteria"/>
</dbReference>
<dbReference type="Proteomes" id="UP000004699">
    <property type="component" value="Unassembled WGS sequence"/>
</dbReference>
<feature type="transmembrane region" description="Helical" evidence="5">
    <location>
        <begin position="255"/>
        <end position="277"/>
    </location>
</feature>
<feature type="transmembrane region" description="Helical" evidence="5">
    <location>
        <begin position="141"/>
        <end position="162"/>
    </location>
</feature>
<dbReference type="HOGENOM" id="CLU_000604_60_1_6"/>
<feature type="domain" description="ABC transmembrane type-1" evidence="6">
    <location>
        <begin position="31"/>
        <end position="312"/>
    </location>
</feature>
<organism evidence="7 8">
    <name type="scientific">Luminiphilus syltensis NOR5-1B</name>
    <dbReference type="NCBI Taxonomy" id="565045"/>
    <lineage>
        <taxon>Bacteria</taxon>
        <taxon>Pseudomonadati</taxon>
        <taxon>Pseudomonadota</taxon>
        <taxon>Gammaproteobacteria</taxon>
        <taxon>Cellvibrionales</taxon>
        <taxon>Halieaceae</taxon>
        <taxon>Luminiphilus</taxon>
    </lineage>
</organism>
<gene>
    <name evidence="7" type="ORF">NOR51B_612</name>
</gene>
<evidence type="ECO:0000313" key="7">
    <source>
        <dbReference type="EMBL" id="EED34674.1"/>
    </source>
</evidence>
<keyword evidence="2 5" id="KW-0812">Transmembrane</keyword>
<keyword evidence="8" id="KW-1185">Reference proteome</keyword>
<evidence type="ECO:0000256" key="1">
    <source>
        <dbReference type="ARBA" id="ARBA00004651"/>
    </source>
</evidence>
<feature type="transmembrane region" description="Helical" evidence="5">
    <location>
        <begin position="67"/>
        <end position="89"/>
    </location>
</feature>
<reference evidence="8" key="1">
    <citation type="journal article" date="2013" name="BMC Microbiol.">
        <title>Taxonomy and evolution of bacteriochlorophyll a-containing members of the OM60/NOR5 clade of marine gammaproteobacteria: description of Luminiphilus syltensis gen. nov., sp. nov., reclassification of Haliea rubra as Pseudohaliea rubra gen. nov., comb. nov., and emendation of Chromatocurvus halotolerans.</title>
        <authorList>
            <person name="Spring S."/>
            <person name="Riedel T."/>
            <person name="Sproer C."/>
            <person name="Yan S."/>
            <person name="Harder J."/>
            <person name="Fuchs B.M."/>
        </authorList>
    </citation>
    <scope>NUCLEOTIDE SEQUENCE [LARGE SCALE GENOMIC DNA]</scope>
    <source>
        <strain evidence="8">NOR51-B</strain>
    </source>
</reference>
<dbReference type="InterPro" id="IPR027417">
    <property type="entry name" value="P-loop_NTPase"/>
</dbReference>
<dbReference type="Gene3D" id="3.40.50.300">
    <property type="entry name" value="P-loop containing nucleotide triphosphate hydrolases"/>
    <property type="match status" value="1"/>
</dbReference>
<dbReference type="RefSeq" id="WP_009019422.1">
    <property type="nucleotide sequence ID" value="NZ_DS999411.1"/>
</dbReference>
<keyword evidence="4 5" id="KW-0472">Membrane</keyword>
<sequence>MSQHTMFEIRTLPELFYFFGKILGPEKRFYWTAIVYGVGISLLSLAIPVSVQMLVNTIVNTGLTQPIVVLSLVLLFLLLIAAGLSALRIHIMDLFGRRFYARMLSEIALRSTYALNPYFEDSSKGPLFNRYFDIMIVMKRVPYLLVGGFSIVLQALFGLILVSMYHPILLGFNLIVVTLIYLTWKIWGRRAIVSSLELSHKKHAAAAWADSLGASNGFFKTPEHIFTAMKYTDDVTANYMQKHEVHFRHHFAQTICFLLIWACGSAALLGIGGWLVVLGELSIGQLVAAELVLSVVFYGISQLGTYFTYFYDLCAAVEELSLFYDIEQEEVSDADAALSGDNSLSFVKARGDMVGIQAQLSFDIASGARVLAYPEHHAIQRICADFLKRHDVPEGGYITLGGTDIQWVKAHSIRQKVIVLDRPNVIELTIQEYLRMSADEVSADDVLDALRTVELESTVIQLQNGMQTRLAATGWPLSIAETMQLKLAAAILAKPKLLILSQLYDVMPREALRKSLDSLQESAGTTVIYFSNRSADLDYNDYLYLGADRQDHCDSFEDLRERATANVLRHVVPTEGGADA</sequence>
<evidence type="ECO:0000313" key="8">
    <source>
        <dbReference type="Proteomes" id="UP000004699"/>
    </source>
</evidence>
<dbReference type="SUPFAM" id="SSF52540">
    <property type="entry name" value="P-loop containing nucleoside triphosphate hydrolases"/>
    <property type="match status" value="1"/>
</dbReference>
<dbReference type="InterPro" id="IPR039421">
    <property type="entry name" value="Type_1_exporter"/>
</dbReference>
<evidence type="ECO:0000256" key="5">
    <source>
        <dbReference type="SAM" id="Phobius"/>
    </source>
</evidence>
<dbReference type="PANTHER" id="PTHR43394:SF4">
    <property type="entry name" value="TOXIN SECRETION ABC TRANSPORTER ATP-BINDING PROTEIN"/>
    <property type="match status" value="1"/>
</dbReference>
<evidence type="ECO:0000256" key="4">
    <source>
        <dbReference type="ARBA" id="ARBA00023136"/>
    </source>
</evidence>
<dbReference type="AlphaFoldDB" id="B8KV28"/>
<comment type="subcellular location">
    <subcellularLocation>
        <location evidence="1">Cell membrane</location>
        <topology evidence="1">Multi-pass membrane protein</topology>
    </subcellularLocation>
</comment>
<name>B8KV28_9GAMM</name>
<feature type="transmembrane region" description="Helical" evidence="5">
    <location>
        <begin position="29"/>
        <end position="55"/>
    </location>
</feature>
<dbReference type="GO" id="GO:0015421">
    <property type="term" value="F:ABC-type oligopeptide transporter activity"/>
    <property type="evidence" value="ECO:0007669"/>
    <property type="project" value="TreeGrafter"/>
</dbReference>
<evidence type="ECO:0000256" key="2">
    <source>
        <dbReference type="ARBA" id="ARBA00022692"/>
    </source>
</evidence>
<keyword evidence="3 5" id="KW-1133">Transmembrane helix</keyword>
<dbReference type="PANTHER" id="PTHR43394">
    <property type="entry name" value="ATP-DEPENDENT PERMEASE MDL1, MITOCHONDRIAL"/>
    <property type="match status" value="1"/>
</dbReference>
<dbReference type="GO" id="GO:0005886">
    <property type="term" value="C:plasma membrane"/>
    <property type="evidence" value="ECO:0007669"/>
    <property type="project" value="UniProtKB-SubCell"/>
</dbReference>
<dbReference type="Gene3D" id="1.20.1560.10">
    <property type="entry name" value="ABC transporter type 1, transmembrane domain"/>
    <property type="match status" value="1"/>
</dbReference>
<evidence type="ECO:0000259" key="6">
    <source>
        <dbReference type="PROSITE" id="PS50929"/>
    </source>
</evidence>
<keyword evidence="7" id="KW-0067">ATP-binding</keyword>
<dbReference type="STRING" id="565045.NOR51B_612"/>
<dbReference type="EMBL" id="DS999411">
    <property type="protein sequence ID" value="EED34674.1"/>
    <property type="molecule type" value="Genomic_DNA"/>
</dbReference>
<dbReference type="PROSITE" id="PS50929">
    <property type="entry name" value="ABC_TM1F"/>
    <property type="match status" value="1"/>
</dbReference>
<proteinExistence type="predicted"/>
<accession>B8KV28</accession>
<dbReference type="SUPFAM" id="SSF90123">
    <property type="entry name" value="ABC transporter transmembrane region"/>
    <property type="match status" value="1"/>
</dbReference>
<feature type="transmembrane region" description="Helical" evidence="5">
    <location>
        <begin position="168"/>
        <end position="187"/>
    </location>
</feature>
<dbReference type="InterPro" id="IPR036640">
    <property type="entry name" value="ABC1_TM_sf"/>
</dbReference>